<protein>
    <submittedName>
        <fullName evidence="1">Uncharacterized protein</fullName>
    </submittedName>
</protein>
<evidence type="ECO:0000313" key="2">
    <source>
        <dbReference type="Proteomes" id="UP000265520"/>
    </source>
</evidence>
<sequence>FFFGCACTGCLASAKVLLCLEPKASDDDDDYYII</sequence>
<dbReference type="EMBL" id="LXQA010210402">
    <property type="protein sequence ID" value="MCI34094.1"/>
    <property type="molecule type" value="Genomic_DNA"/>
</dbReference>
<feature type="non-terminal residue" evidence="1">
    <location>
        <position position="1"/>
    </location>
</feature>
<accession>A0A392RDJ0</accession>
<dbReference type="Proteomes" id="UP000265520">
    <property type="component" value="Unassembled WGS sequence"/>
</dbReference>
<reference evidence="1 2" key="1">
    <citation type="journal article" date="2018" name="Front. Plant Sci.">
        <title>Red Clover (Trifolium pratense) and Zigzag Clover (T. medium) - A Picture of Genomic Similarities and Differences.</title>
        <authorList>
            <person name="Dluhosova J."/>
            <person name="Istvanek J."/>
            <person name="Nedelnik J."/>
            <person name="Repkova J."/>
        </authorList>
    </citation>
    <scope>NUCLEOTIDE SEQUENCE [LARGE SCALE GENOMIC DNA]</scope>
    <source>
        <strain evidence="2">cv. 10/8</strain>
        <tissue evidence="1">Leaf</tissue>
    </source>
</reference>
<keyword evidence="2" id="KW-1185">Reference proteome</keyword>
<evidence type="ECO:0000313" key="1">
    <source>
        <dbReference type="EMBL" id="MCI34094.1"/>
    </source>
</evidence>
<name>A0A392RDJ0_9FABA</name>
<organism evidence="1 2">
    <name type="scientific">Trifolium medium</name>
    <dbReference type="NCBI Taxonomy" id="97028"/>
    <lineage>
        <taxon>Eukaryota</taxon>
        <taxon>Viridiplantae</taxon>
        <taxon>Streptophyta</taxon>
        <taxon>Embryophyta</taxon>
        <taxon>Tracheophyta</taxon>
        <taxon>Spermatophyta</taxon>
        <taxon>Magnoliopsida</taxon>
        <taxon>eudicotyledons</taxon>
        <taxon>Gunneridae</taxon>
        <taxon>Pentapetalae</taxon>
        <taxon>rosids</taxon>
        <taxon>fabids</taxon>
        <taxon>Fabales</taxon>
        <taxon>Fabaceae</taxon>
        <taxon>Papilionoideae</taxon>
        <taxon>50 kb inversion clade</taxon>
        <taxon>NPAAA clade</taxon>
        <taxon>Hologalegina</taxon>
        <taxon>IRL clade</taxon>
        <taxon>Trifolieae</taxon>
        <taxon>Trifolium</taxon>
    </lineage>
</organism>
<comment type="caution">
    <text evidence="1">The sequence shown here is derived from an EMBL/GenBank/DDBJ whole genome shotgun (WGS) entry which is preliminary data.</text>
</comment>
<proteinExistence type="predicted"/>
<dbReference type="AlphaFoldDB" id="A0A392RDJ0"/>